<dbReference type="Proteomes" id="UP000660745">
    <property type="component" value="Unassembled WGS sequence"/>
</dbReference>
<evidence type="ECO:0000259" key="7">
    <source>
        <dbReference type="PROSITE" id="PS50011"/>
    </source>
</evidence>
<dbReference type="Gene3D" id="1.10.510.10">
    <property type="entry name" value="Transferase(Phosphotransferase) domain 1"/>
    <property type="match status" value="2"/>
</dbReference>
<keyword evidence="4" id="KW-0547">Nucleotide-binding</keyword>
<dbReference type="InterPro" id="IPR011009">
    <property type="entry name" value="Kinase-like_dom_sf"/>
</dbReference>
<protein>
    <recommendedName>
        <fullName evidence="1">non-specific serine/threonine protein kinase</fullName>
        <ecNumber evidence="1">2.7.11.1</ecNumber>
    </recommendedName>
</protein>
<comment type="caution">
    <text evidence="8">The sequence shown here is derived from an EMBL/GenBank/DDBJ whole genome shotgun (WGS) entry which is preliminary data.</text>
</comment>
<dbReference type="GO" id="GO:0005524">
    <property type="term" value="F:ATP binding"/>
    <property type="evidence" value="ECO:0007669"/>
    <property type="project" value="UniProtKB-KW"/>
</dbReference>
<evidence type="ECO:0000256" key="2">
    <source>
        <dbReference type="ARBA" id="ARBA00022527"/>
    </source>
</evidence>
<evidence type="ECO:0000256" key="3">
    <source>
        <dbReference type="ARBA" id="ARBA00022679"/>
    </source>
</evidence>
<dbReference type="AlphaFoldDB" id="A0A918A2W0"/>
<reference evidence="8" key="2">
    <citation type="submission" date="2020-09" db="EMBL/GenBank/DDBJ databases">
        <authorList>
            <person name="Sun Q."/>
            <person name="Zhou Y."/>
        </authorList>
    </citation>
    <scope>NUCLEOTIDE SEQUENCE</scope>
    <source>
        <strain evidence="8">CGMCC 4.7430</strain>
    </source>
</reference>
<dbReference type="SUPFAM" id="SSF56112">
    <property type="entry name" value="Protein kinase-like (PK-like)"/>
    <property type="match status" value="2"/>
</dbReference>
<reference evidence="8" key="1">
    <citation type="journal article" date="2014" name="Int. J. Syst. Evol. Microbiol.">
        <title>Complete genome sequence of Corynebacterium casei LMG S-19264T (=DSM 44701T), isolated from a smear-ripened cheese.</title>
        <authorList>
            <consortium name="US DOE Joint Genome Institute (JGI-PGF)"/>
            <person name="Walter F."/>
            <person name="Albersmeier A."/>
            <person name="Kalinowski J."/>
            <person name="Ruckert C."/>
        </authorList>
    </citation>
    <scope>NUCLEOTIDE SEQUENCE</scope>
    <source>
        <strain evidence="8">CGMCC 4.7430</strain>
    </source>
</reference>
<dbReference type="GO" id="GO:0004674">
    <property type="term" value="F:protein serine/threonine kinase activity"/>
    <property type="evidence" value="ECO:0007669"/>
    <property type="project" value="UniProtKB-KW"/>
</dbReference>
<dbReference type="Pfam" id="PF00069">
    <property type="entry name" value="Pkinase"/>
    <property type="match status" value="1"/>
</dbReference>
<keyword evidence="9" id="KW-1185">Reference proteome</keyword>
<accession>A0A918A2W0</accession>
<evidence type="ECO:0000313" key="8">
    <source>
        <dbReference type="EMBL" id="GGP05495.1"/>
    </source>
</evidence>
<keyword evidence="5 8" id="KW-0418">Kinase</keyword>
<proteinExistence type="predicted"/>
<dbReference type="PANTHER" id="PTHR43289">
    <property type="entry name" value="MITOGEN-ACTIVATED PROTEIN KINASE KINASE KINASE 20-RELATED"/>
    <property type="match status" value="1"/>
</dbReference>
<dbReference type="EC" id="2.7.11.1" evidence="1"/>
<dbReference type="InterPro" id="IPR000719">
    <property type="entry name" value="Prot_kinase_dom"/>
</dbReference>
<evidence type="ECO:0000313" key="9">
    <source>
        <dbReference type="Proteomes" id="UP000660745"/>
    </source>
</evidence>
<keyword evidence="3" id="KW-0808">Transferase</keyword>
<dbReference type="RefSeq" id="WP_189138709.1">
    <property type="nucleotide sequence ID" value="NZ_BMNK01000003.1"/>
</dbReference>
<keyword evidence="6" id="KW-0067">ATP-binding</keyword>
<sequence>MGETGKLAGRYRLLNPLGGGELLLAFDEREHRDVVVRRLRVPPESLELAVTEARRAVGLAHACVVPLLDVPVEAGEAWLVMEFVSGSSLEQSVLARRPLPVLQAARVGVHLLSALETAHAAGIVHGRVNPANVLLTRTGRALLTGFGLPALGMRPPADMWSLAATLHFAVEGRPPGQAPVEGTEPLRSLIRAMLSPADTPPVRTVAETLRRLAMDRSLDQVVAAGGPMPPAEVAAIGLAVLEQLVEPHARGEHHGGVQPGSVLINEWGHATLVPRLAPAQLPAFTPPEGAGSPAADLWSLGATLFAAVQGQPPAPGAPLSMAGALAPVLFDLLSGDPGRRPAADVLRRRLVGVLEHNG</sequence>
<dbReference type="SMART" id="SM00220">
    <property type="entry name" value="S_TKc"/>
    <property type="match status" value="1"/>
</dbReference>
<dbReference type="PROSITE" id="PS50011">
    <property type="entry name" value="PROTEIN_KINASE_DOM"/>
    <property type="match status" value="1"/>
</dbReference>
<evidence type="ECO:0000256" key="4">
    <source>
        <dbReference type="ARBA" id="ARBA00022741"/>
    </source>
</evidence>
<dbReference type="PANTHER" id="PTHR43289:SF6">
    <property type="entry name" value="SERINE_THREONINE-PROTEIN KINASE NEKL-3"/>
    <property type="match status" value="1"/>
</dbReference>
<feature type="domain" description="Protein kinase" evidence="7">
    <location>
        <begin position="11"/>
        <end position="358"/>
    </location>
</feature>
<name>A0A918A2W0_9ACTN</name>
<evidence type="ECO:0000256" key="6">
    <source>
        <dbReference type="ARBA" id="ARBA00022840"/>
    </source>
</evidence>
<organism evidence="8 9">
    <name type="scientific">Nonomuraea glycinis</name>
    <dbReference type="NCBI Taxonomy" id="2047744"/>
    <lineage>
        <taxon>Bacteria</taxon>
        <taxon>Bacillati</taxon>
        <taxon>Actinomycetota</taxon>
        <taxon>Actinomycetes</taxon>
        <taxon>Streptosporangiales</taxon>
        <taxon>Streptosporangiaceae</taxon>
        <taxon>Nonomuraea</taxon>
    </lineage>
</organism>
<gene>
    <name evidence="8" type="ORF">GCM10012278_25260</name>
</gene>
<evidence type="ECO:0000256" key="1">
    <source>
        <dbReference type="ARBA" id="ARBA00012513"/>
    </source>
</evidence>
<evidence type="ECO:0000256" key="5">
    <source>
        <dbReference type="ARBA" id="ARBA00022777"/>
    </source>
</evidence>
<dbReference type="Gene3D" id="3.30.200.20">
    <property type="entry name" value="Phosphorylase Kinase, domain 1"/>
    <property type="match status" value="1"/>
</dbReference>
<keyword evidence="2 8" id="KW-0723">Serine/threonine-protein kinase</keyword>
<dbReference type="EMBL" id="BMNK01000003">
    <property type="protein sequence ID" value="GGP05495.1"/>
    <property type="molecule type" value="Genomic_DNA"/>
</dbReference>